<evidence type="ECO:0000256" key="2">
    <source>
        <dbReference type="ARBA" id="ARBA00022980"/>
    </source>
</evidence>
<dbReference type="AlphaFoldDB" id="A0AAV5ASG1"/>
<dbReference type="GO" id="GO:1990904">
    <property type="term" value="C:ribonucleoprotein complex"/>
    <property type="evidence" value="ECO:0007669"/>
    <property type="project" value="UniProtKB-KW"/>
</dbReference>
<dbReference type="Proteomes" id="UP001207736">
    <property type="component" value="Unassembled WGS sequence"/>
</dbReference>
<dbReference type="InterPro" id="IPR034704">
    <property type="entry name" value="Ribosomal_bL28/bL31-like_sf"/>
</dbReference>
<dbReference type="GO" id="GO:0006412">
    <property type="term" value="P:translation"/>
    <property type="evidence" value="ECO:0007669"/>
    <property type="project" value="UniProtKB-UniRule"/>
</dbReference>
<evidence type="ECO:0000256" key="5">
    <source>
        <dbReference type="HAMAP-Rule" id="MF_00373"/>
    </source>
</evidence>
<dbReference type="PANTHER" id="PTHR13528">
    <property type="entry name" value="39S RIBOSOMAL PROTEIN L28, MITOCHONDRIAL"/>
    <property type="match status" value="1"/>
</dbReference>
<comment type="caution">
    <text evidence="6">The sequence shown here is derived from an EMBL/GenBank/DDBJ whole genome shotgun (WGS) entry which is preliminary data.</text>
</comment>
<keyword evidence="9" id="KW-1185">Reference proteome</keyword>
<dbReference type="InterPro" id="IPR037147">
    <property type="entry name" value="Ribosomal_bL28_sf"/>
</dbReference>
<keyword evidence="2 5" id="KW-0689">Ribosomal protein</keyword>
<accession>A0AAV5ASG1</accession>
<dbReference type="SUPFAM" id="SSF143800">
    <property type="entry name" value="L28p-like"/>
    <property type="match status" value="1"/>
</dbReference>
<dbReference type="FunFam" id="2.30.170.40:FF:000001">
    <property type="entry name" value="50S ribosomal protein L28"/>
    <property type="match status" value="1"/>
</dbReference>
<dbReference type="InterPro" id="IPR001383">
    <property type="entry name" value="Ribosomal_bL28_bact-type"/>
</dbReference>
<dbReference type="Pfam" id="PF00830">
    <property type="entry name" value="Ribosomal_L28"/>
    <property type="match status" value="1"/>
</dbReference>
<evidence type="ECO:0000313" key="9">
    <source>
        <dbReference type="Proteomes" id="UP001208692"/>
    </source>
</evidence>
<evidence type="ECO:0000256" key="1">
    <source>
        <dbReference type="ARBA" id="ARBA00008760"/>
    </source>
</evidence>
<dbReference type="EMBL" id="BQKA01000024">
    <property type="protein sequence ID" value="GJM50279.1"/>
    <property type="molecule type" value="Genomic_DNA"/>
</dbReference>
<sequence>MHPDFKSIEKMARVCEITGKKAMVGNNVSHAMNKTKRKFNANLTTKRFYIPEENRWVTLKVSTSAIKTINKKGISAVLKEAKQKGYLK</sequence>
<dbReference type="NCBIfam" id="TIGR00009">
    <property type="entry name" value="L28"/>
    <property type="match status" value="1"/>
</dbReference>
<dbReference type="InterPro" id="IPR026569">
    <property type="entry name" value="Ribosomal_bL28"/>
</dbReference>
<dbReference type="GO" id="GO:0003735">
    <property type="term" value="F:structural constituent of ribosome"/>
    <property type="evidence" value="ECO:0007669"/>
    <property type="project" value="InterPro"/>
</dbReference>
<dbReference type="GO" id="GO:0005840">
    <property type="term" value="C:ribosome"/>
    <property type="evidence" value="ECO:0007669"/>
    <property type="project" value="UniProtKB-KW"/>
</dbReference>
<evidence type="ECO:0000313" key="8">
    <source>
        <dbReference type="Proteomes" id="UP001207736"/>
    </source>
</evidence>
<reference evidence="6 9" key="1">
    <citation type="submission" date="2021-11" db="EMBL/GenBank/DDBJ databases">
        <title>Draft genome sequence of Capnocytophaga sp. strain KC07075 isolated from cat oral cavity.</title>
        <authorList>
            <person name="Suzuki M."/>
            <person name="Imaoka K."/>
            <person name="Kimura M."/>
            <person name="Morikawa S."/>
            <person name="Maeda K."/>
        </authorList>
    </citation>
    <scope>NUCLEOTIDE SEQUENCE</scope>
    <source>
        <strain evidence="6">KC07075</strain>
        <strain evidence="7 9">KC07079</strain>
    </source>
</reference>
<gene>
    <name evidence="5 6" type="primary">rpmB</name>
    <name evidence="6" type="ORF">RCZ15_12520</name>
    <name evidence="7" type="ORF">RCZ16_21120</name>
</gene>
<dbReference type="Gene3D" id="2.30.170.40">
    <property type="entry name" value="Ribosomal protein L28/L24"/>
    <property type="match status" value="1"/>
</dbReference>
<dbReference type="HAMAP" id="MF_00373">
    <property type="entry name" value="Ribosomal_bL28"/>
    <property type="match status" value="1"/>
</dbReference>
<evidence type="ECO:0000256" key="4">
    <source>
        <dbReference type="ARBA" id="ARBA00035174"/>
    </source>
</evidence>
<protein>
    <recommendedName>
        <fullName evidence="4 5">Large ribosomal subunit protein bL28</fullName>
    </recommendedName>
</protein>
<dbReference type="PANTHER" id="PTHR13528:SF2">
    <property type="entry name" value="LARGE RIBOSOMAL SUBUNIT PROTEIN BL28M"/>
    <property type="match status" value="1"/>
</dbReference>
<proteinExistence type="inferred from homology"/>
<name>A0AAV5ASG1_9FLAO</name>
<organism evidence="6 8">
    <name type="scientific">Capnocytophaga catalasegens</name>
    <dbReference type="NCBI Taxonomy" id="1004260"/>
    <lineage>
        <taxon>Bacteria</taxon>
        <taxon>Pseudomonadati</taxon>
        <taxon>Bacteroidota</taxon>
        <taxon>Flavobacteriia</taxon>
        <taxon>Flavobacteriales</taxon>
        <taxon>Flavobacteriaceae</taxon>
        <taxon>Capnocytophaga</taxon>
    </lineage>
</organism>
<evidence type="ECO:0000313" key="7">
    <source>
        <dbReference type="EMBL" id="GJM53796.1"/>
    </source>
</evidence>
<evidence type="ECO:0000256" key="3">
    <source>
        <dbReference type="ARBA" id="ARBA00023274"/>
    </source>
</evidence>
<evidence type="ECO:0000313" key="6">
    <source>
        <dbReference type="EMBL" id="GJM50279.1"/>
    </source>
</evidence>
<comment type="similarity">
    <text evidence="1 5">Belongs to the bacterial ribosomal protein bL28 family.</text>
</comment>
<dbReference type="EMBL" id="BQKB01000050">
    <property type="protein sequence ID" value="GJM53796.1"/>
    <property type="molecule type" value="Genomic_DNA"/>
</dbReference>
<keyword evidence="3 5" id="KW-0687">Ribonucleoprotein</keyword>
<dbReference type="Proteomes" id="UP001208692">
    <property type="component" value="Unassembled WGS sequence"/>
</dbReference>